<proteinExistence type="predicted"/>
<evidence type="ECO:0000313" key="2">
    <source>
        <dbReference type="EMBL" id="OCK75218.1"/>
    </source>
</evidence>
<dbReference type="EMBL" id="KV745348">
    <property type="protein sequence ID" value="OCK75218.1"/>
    <property type="molecule type" value="Genomic_DNA"/>
</dbReference>
<gene>
    <name evidence="2" type="ORF">K432DRAFT_309032</name>
</gene>
<dbReference type="InterPro" id="IPR052973">
    <property type="entry name" value="Fungal_sec-metab_reg_TF"/>
</dbReference>
<dbReference type="Proteomes" id="UP000250266">
    <property type="component" value="Unassembled WGS sequence"/>
</dbReference>
<dbReference type="AlphaFoldDB" id="A0A8E2E0X0"/>
<feature type="region of interest" description="Disordered" evidence="1">
    <location>
        <begin position="193"/>
        <end position="224"/>
    </location>
</feature>
<reference evidence="2 3" key="1">
    <citation type="journal article" date="2016" name="Nat. Commun.">
        <title>Ectomycorrhizal ecology is imprinted in the genome of the dominant symbiotic fungus Cenococcum geophilum.</title>
        <authorList>
            <consortium name="DOE Joint Genome Institute"/>
            <person name="Peter M."/>
            <person name="Kohler A."/>
            <person name="Ohm R.A."/>
            <person name="Kuo A."/>
            <person name="Krutzmann J."/>
            <person name="Morin E."/>
            <person name="Arend M."/>
            <person name="Barry K.W."/>
            <person name="Binder M."/>
            <person name="Choi C."/>
            <person name="Clum A."/>
            <person name="Copeland A."/>
            <person name="Grisel N."/>
            <person name="Haridas S."/>
            <person name="Kipfer T."/>
            <person name="LaButti K."/>
            <person name="Lindquist E."/>
            <person name="Lipzen A."/>
            <person name="Maire R."/>
            <person name="Meier B."/>
            <person name="Mihaltcheva S."/>
            <person name="Molinier V."/>
            <person name="Murat C."/>
            <person name="Poggeler S."/>
            <person name="Quandt C.A."/>
            <person name="Sperisen C."/>
            <person name="Tritt A."/>
            <person name="Tisserant E."/>
            <person name="Crous P.W."/>
            <person name="Henrissat B."/>
            <person name="Nehls U."/>
            <person name="Egli S."/>
            <person name="Spatafora J.W."/>
            <person name="Grigoriev I.V."/>
            <person name="Martin F.M."/>
        </authorList>
    </citation>
    <scope>NUCLEOTIDE SEQUENCE [LARGE SCALE GENOMIC DNA]</scope>
    <source>
        <strain evidence="2 3">CBS 459.81</strain>
    </source>
</reference>
<dbReference type="PANTHER" id="PTHR35392:SF1">
    <property type="entry name" value="ZN(II)2CYS6 TRANSCRIPTION FACTOR (EUROFUNG)"/>
    <property type="match status" value="1"/>
</dbReference>
<feature type="region of interest" description="Disordered" evidence="1">
    <location>
        <begin position="358"/>
        <end position="377"/>
    </location>
</feature>
<name>A0A8E2E0X0_9PEZI</name>
<feature type="compositionally biased region" description="Polar residues" evidence="1">
    <location>
        <begin position="358"/>
        <end position="372"/>
    </location>
</feature>
<organism evidence="2 3">
    <name type="scientific">Lepidopterella palustris CBS 459.81</name>
    <dbReference type="NCBI Taxonomy" id="1314670"/>
    <lineage>
        <taxon>Eukaryota</taxon>
        <taxon>Fungi</taxon>
        <taxon>Dikarya</taxon>
        <taxon>Ascomycota</taxon>
        <taxon>Pezizomycotina</taxon>
        <taxon>Dothideomycetes</taxon>
        <taxon>Pleosporomycetidae</taxon>
        <taxon>Mytilinidiales</taxon>
        <taxon>Argynnaceae</taxon>
        <taxon>Lepidopterella</taxon>
    </lineage>
</organism>
<feature type="region of interest" description="Disordered" evidence="1">
    <location>
        <begin position="79"/>
        <end position="98"/>
    </location>
</feature>
<accession>A0A8E2E0X0</accession>
<evidence type="ECO:0000313" key="3">
    <source>
        <dbReference type="Proteomes" id="UP000250266"/>
    </source>
</evidence>
<sequence>MDLFENDTWKLETEEWYAPVLPNDYTVLEVSEGNADRSKTPTGSLVTHTGFSSTGTAAIDAFRSRNNSNTLEDMDWQEVEAPESLSTSPTSVRTPDGDTFEQELVDYPDSMRNFYQFGDMPPRVRQDSTDLMDMSAPETGMALLIDLSDPGPFITTMPQQTGAQNMRTQIPPSSITQLASRPPCNQYFAPTYTRQPPQLDPWSTEGRPRNPNVPRSDSLVFDPESDMSMGNGWLTDESNFSYMVDSNSLSPAVANQFEYGNQMNQVGMQVSISGASHDRYTFRQQHSHFSTEPYVPGPMAQQSPSTSIDAVSGLSRYQDPISPYNHVSPPGSDGVYSIQVTDPGSALEGFPELDNLHNAPSPTPTQNASNIQPPKFSDPIIYVRDRPRHRTEGPLLTRPGGRQLGSHLKPEVAKDAHDMRKVVACWHCVLQRDKCGPGDVCDRCLKRAQRPNTDCGLGCSRVRLWELACFFLPSIMTSMHEDSQLTKFVALHIHQWSNVEVSLRMTCGQGLPPLSVKVYEFIPKTAELLRQFQYITDPLTGSCVRVEKSSPPLGMIQINHKDEVKYEKYINEVVERFLTPFGRICFAEEQNEFQLKLFLMMTRLRPRADDEAKLLKDVFRLIVVTYIMGHTITIIEETKEHSLSGLRNYRPDSYVSNFCSPRMTNRQLKYFFCRLHQTIMQNVLNKLQQIFKSSKGCDKWTSAFCAILGLAMAHEDNQKTIHLVMETKAASGEISQQEGQITSDAACREIDNKFSFITAIFRWKYNRSCNPLRDSEHDWMSKLKDEHALQFVRNVSGLVKECSDYLNKRSYVSISAANQASYTSRLVGQFLLSFWLPS</sequence>
<dbReference type="PANTHER" id="PTHR35392">
    <property type="entry name" value="ZN(II)2CYS6 TRANSCRIPTION FACTOR (EUROFUNG)-RELATED-RELATED"/>
    <property type="match status" value="1"/>
</dbReference>
<dbReference type="OrthoDB" id="4226666at2759"/>
<keyword evidence="3" id="KW-1185">Reference proteome</keyword>
<feature type="compositionally biased region" description="Polar residues" evidence="1">
    <location>
        <begin position="84"/>
        <end position="93"/>
    </location>
</feature>
<evidence type="ECO:0000256" key="1">
    <source>
        <dbReference type="SAM" id="MobiDB-lite"/>
    </source>
</evidence>
<protein>
    <submittedName>
        <fullName evidence="2">Uncharacterized protein</fullName>
    </submittedName>
</protein>